<feature type="region of interest" description="Disordered" evidence="1">
    <location>
        <begin position="363"/>
        <end position="384"/>
    </location>
</feature>
<protein>
    <submittedName>
        <fullName evidence="2">Uncharacterized protein</fullName>
    </submittedName>
</protein>
<organism evidence="2 3">
    <name type="scientific">Actinomortierella ambigua</name>
    <dbReference type="NCBI Taxonomy" id="1343610"/>
    <lineage>
        <taxon>Eukaryota</taxon>
        <taxon>Fungi</taxon>
        <taxon>Fungi incertae sedis</taxon>
        <taxon>Mucoromycota</taxon>
        <taxon>Mortierellomycotina</taxon>
        <taxon>Mortierellomycetes</taxon>
        <taxon>Mortierellales</taxon>
        <taxon>Mortierellaceae</taxon>
        <taxon>Actinomortierella</taxon>
    </lineage>
</organism>
<dbReference type="AlphaFoldDB" id="A0A9P6U0A4"/>
<gene>
    <name evidence="2" type="ORF">DFQ27_006584</name>
</gene>
<proteinExistence type="predicted"/>
<dbReference type="OrthoDB" id="2494024at2759"/>
<evidence type="ECO:0000313" key="2">
    <source>
        <dbReference type="EMBL" id="KAG0254882.1"/>
    </source>
</evidence>
<accession>A0A9P6U0A4</accession>
<evidence type="ECO:0000313" key="3">
    <source>
        <dbReference type="Proteomes" id="UP000807716"/>
    </source>
</evidence>
<reference evidence="2" key="1">
    <citation type="journal article" date="2020" name="Fungal Divers.">
        <title>Resolving the Mortierellaceae phylogeny through synthesis of multi-gene phylogenetics and phylogenomics.</title>
        <authorList>
            <person name="Vandepol N."/>
            <person name="Liber J."/>
            <person name="Desiro A."/>
            <person name="Na H."/>
            <person name="Kennedy M."/>
            <person name="Barry K."/>
            <person name="Grigoriev I.V."/>
            <person name="Miller A.N."/>
            <person name="O'Donnell K."/>
            <person name="Stajich J.E."/>
            <person name="Bonito G."/>
        </authorList>
    </citation>
    <scope>NUCLEOTIDE SEQUENCE</scope>
    <source>
        <strain evidence="2">BC1065</strain>
    </source>
</reference>
<dbReference type="Proteomes" id="UP000807716">
    <property type="component" value="Unassembled WGS sequence"/>
</dbReference>
<comment type="caution">
    <text evidence="2">The sequence shown here is derived from an EMBL/GenBank/DDBJ whole genome shotgun (WGS) entry which is preliminary data.</text>
</comment>
<sequence length="398" mass="44293">MPQLVIDVIALILDKIDDAGTLFSLLTVGKDVFYIASQILYRDPGVFLPPMQCKSRHASTVAFVRLVLAISPAKDNNTNLLRQAFSVNPPSSPPVLDYLALIRVVQWKDLFRRCLAETSPVLDDMGHSGQPLGGPYDHLQLGADCLTKAVCLHQLGNIVELEIQLAGHIEYLHRASELSSLKKVIVENGRTQNAEDDAYTFAVRLVKAIRLHHGRNRLRDCLVRNQSASRMLGDLLPQQIELDSLLPPPEALKSLQIASPRPMDRYLSNAENLDIALEKYEIWKSISQHYPDLPAWRALQRCRSLSSLTFEIAQHVVDGSSLFAWAAKEARDRDAGRFLAPAVPLEDLNLYLSALDACGARRPDEGARDDLDGDGDGGKEDDPLAWRQVVDDETWILP</sequence>
<evidence type="ECO:0000256" key="1">
    <source>
        <dbReference type="SAM" id="MobiDB-lite"/>
    </source>
</evidence>
<dbReference type="EMBL" id="JAAAJB010000491">
    <property type="protein sequence ID" value="KAG0254882.1"/>
    <property type="molecule type" value="Genomic_DNA"/>
</dbReference>
<keyword evidence="3" id="KW-1185">Reference proteome</keyword>
<name>A0A9P6U0A4_9FUNG</name>